<dbReference type="PANTHER" id="PTHR40055:SF1">
    <property type="entry name" value="TRANSCRIPTIONAL REGULATOR YGIV-RELATED"/>
    <property type="match status" value="1"/>
</dbReference>
<dbReference type="OrthoDB" id="5337216at2"/>
<dbReference type="SUPFAM" id="SSF55136">
    <property type="entry name" value="Probable bacterial effector-binding domain"/>
    <property type="match status" value="1"/>
</dbReference>
<sequence length="154" mass="17399">MNVDIKMTGTHSIAYVRHTGPYMDCKTAWDELCAWAMPKGLLTPETLFFGIGHDDPEQTPEQDLRYDACITLRETPETEGNVQLGTIPAGQCAVALHVGPYETLGDSWREILKTWLPHSGHQYDCARASFEQYMNDPETTPPQELRTMLFVPIK</sequence>
<feature type="domain" description="AraC effector-binding" evidence="1">
    <location>
        <begin position="1"/>
        <end position="154"/>
    </location>
</feature>
<gene>
    <name evidence="2" type="ORF">F8A88_14175</name>
</gene>
<name>A0A6N6MZN5_9BACT</name>
<dbReference type="RefSeq" id="WP_151151829.1">
    <property type="nucleotide sequence ID" value="NZ_WAIE01000007.1"/>
</dbReference>
<evidence type="ECO:0000313" key="3">
    <source>
        <dbReference type="Proteomes" id="UP000438699"/>
    </source>
</evidence>
<dbReference type="AlphaFoldDB" id="A0A6N6MZN5"/>
<dbReference type="PANTHER" id="PTHR40055">
    <property type="entry name" value="TRANSCRIPTIONAL REGULATOR YGIV-RELATED"/>
    <property type="match status" value="1"/>
</dbReference>
<reference evidence="2 3" key="1">
    <citation type="journal article" date="2017" name="Int. J. Syst. Evol. Microbiol.">
        <title>Desulfovibrio senegalensis sp. nov., a mesophilic sulfate reducer isolated from marine sediment.</title>
        <authorList>
            <person name="Thioye A."/>
            <person name="Gam Z.B.A."/>
            <person name="Mbengue M."/>
            <person name="Cayol J.L."/>
            <person name="Joseph-Bartoli M."/>
            <person name="Toure-Kane C."/>
            <person name="Labat M."/>
        </authorList>
    </citation>
    <scope>NUCLEOTIDE SEQUENCE [LARGE SCALE GENOMIC DNA]</scope>
    <source>
        <strain evidence="2 3">DSM 101509</strain>
    </source>
</reference>
<dbReference type="InterPro" id="IPR050908">
    <property type="entry name" value="SmbC-like"/>
</dbReference>
<dbReference type="Pfam" id="PF06445">
    <property type="entry name" value="GyrI-like"/>
    <property type="match status" value="1"/>
</dbReference>
<proteinExistence type="predicted"/>
<dbReference type="Proteomes" id="UP000438699">
    <property type="component" value="Unassembled WGS sequence"/>
</dbReference>
<dbReference type="InterPro" id="IPR010499">
    <property type="entry name" value="AraC_E-bd"/>
</dbReference>
<dbReference type="InterPro" id="IPR029442">
    <property type="entry name" value="GyrI-like"/>
</dbReference>
<organism evidence="2 3">
    <name type="scientific">Pseudodesulfovibrio senegalensis</name>
    <dbReference type="NCBI Taxonomy" id="1721087"/>
    <lineage>
        <taxon>Bacteria</taxon>
        <taxon>Pseudomonadati</taxon>
        <taxon>Thermodesulfobacteriota</taxon>
        <taxon>Desulfovibrionia</taxon>
        <taxon>Desulfovibrionales</taxon>
        <taxon>Desulfovibrionaceae</taxon>
    </lineage>
</organism>
<accession>A0A6N6MZN5</accession>
<evidence type="ECO:0000313" key="2">
    <source>
        <dbReference type="EMBL" id="KAB1440388.1"/>
    </source>
</evidence>
<dbReference type="InterPro" id="IPR011256">
    <property type="entry name" value="Reg_factor_effector_dom_sf"/>
</dbReference>
<dbReference type="Gene3D" id="3.20.80.10">
    <property type="entry name" value="Regulatory factor, effector binding domain"/>
    <property type="match status" value="1"/>
</dbReference>
<evidence type="ECO:0000259" key="1">
    <source>
        <dbReference type="SMART" id="SM00871"/>
    </source>
</evidence>
<dbReference type="EMBL" id="WAIE01000007">
    <property type="protein sequence ID" value="KAB1440388.1"/>
    <property type="molecule type" value="Genomic_DNA"/>
</dbReference>
<comment type="caution">
    <text evidence="2">The sequence shown here is derived from an EMBL/GenBank/DDBJ whole genome shotgun (WGS) entry which is preliminary data.</text>
</comment>
<keyword evidence="3" id="KW-1185">Reference proteome</keyword>
<protein>
    <submittedName>
        <fullName evidence="2">GyrI-like domain-containing protein</fullName>
    </submittedName>
</protein>
<dbReference type="SMART" id="SM00871">
    <property type="entry name" value="AraC_E_bind"/>
    <property type="match status" value="1"/>
</dbReference>